<name>A0A8S1CK54_9INSE</name>
<reference evidence="3 4" key="1">
    <citation type="submission" date="2020-04" db="EMBL/GenBank/DDBJ databases">
        <authorList>
            <person name="Alioto T."/>
            <person name="Alioto T."/>
            <person name="Gomez Garrido J."/>
        </authorList>
    </citation>
    <scope>NUCLEOTIDE SEQUENCE [LARGE SCALE GENOMIC DNA]</scope>
</reference>
<keyword evidence="2" id="KW-0472">Membrane</keyword>
<protein>
    <submittedName>
        <fullName evidence="3">Uncharacterized protein</fullName>
    </submittedName>
</protein>
<dbReference type="AlphaFoldDB" id="A0A8S1CK54"/>
<evidence type="ECO:0000313" key="4">
    <source>
        <dbReference type="Proteomes" id="UP000494165"/>
    </source>
</evidence>
<accession>A0A8S1CK54</accession>
<sequence>MEKADSMATVNIKEYPDNVSYTTEAPPAYKQPRATTVQVAKIVAVTVIVASAIIGGCILASAWIQSRATCELLFMEQQLQQAQQQLDGDRPSFQALVQDNAAEESKESSTTTERAAEEPESQQNMVKLNKLPLQLDFDELAGALMDNNQRAHMNCVVEKRRSEELVDHAPRAVSLPFGLNLTTPPRLEHLTGEKMVISCESGRAQERHMPAPPQHPQAASVPLMIPLPGNPIHMPMPFAHHMPNQQHNELGDSHPMEHIEMIVAHPVMDHQQQMHPAQSREMRMAVFQDEPIPQESMRPHYVQPRSVPSQPDFLNQKRAKRCACDCNC</sequence>
<keyword evidence="2" id="KW-0812">Transmembrane</keyword>
<feature type="transmembrane region" description="Helical" evidence="2">
    <location>
        <begin position="39"/>
        <end position="64"/>
    </location>
</feature>
<gene>
    <name evidence="3" type="ORF">CLODIP_2_CD04257</name>
</gene>
<evidence type="ECO:0000313" key="3">
    <source>
        <dbReference type="EMBL" id="CAB3369772.1"/>
    </source>
</evidence>
<evidence type="ECO:0000256" key="1">
    <source>
        <dbReference type="SAM" id="MobiDB-lite"/>
    </source>
</evidence>
<evidence type="ECO:0000256" key="2">
    <source>
        <dbReference type="SAM" id="Phobius"/>
    </source>
</evidence>
<keyword evidence="4" id="KW-1185">Reference proteome</keyword>
<dbReference type="Proteomes" id="UP000494165">
    <property type="component" value="Unassembled WGS sequence"/>
</dbReference>
<dbReference type="EMBL" id="CADEPI010000047">
    <property type="protein sequence ID" value="CAB3369772.1"/>
    <property type="molecule type" value="Genomic_DNA"/>
</dbReference>
<keyword evidence="2" id="KW-1133">Transmembrane helix</keyword>
<organism evidence="3 4">
    <name type="scientific">Cloeon dipterum</name>
    <dbReference type="NCBI Taxonomy" id="197152"/>
    <lineage>
        <taxon>Eukaryota</taxon>
        <taxon>Metazoa</taxon>
        <taxon>Ecdysozoa</taxon>
        <taxon>Arthropoda</taxon>
        <taxon>Hexapoda</taxon>
        <taxon>Insecta</taxon>
        <taxon>Pterygota</taxon>
        <taxon>Palaeoptera</taxon>
        <taxon>Ephemeroptera</taxon>
        <taxon>Pisciforma</taxon>
        <taxon>Baetidae</taxon>
        <taxon>Cloeon</taxon>
    </lineage>
</organism>
<dbReference type="OrthoDB" id="8964374at2759"/>
<comment type="caution">
    <text evidence="3">The sequence shown here is derived from an EMBL/GenBank/DDBJ whole genome shotgun (WGS) entry which is preliminary data.</text>
</comment>
<feature type="region of interest" description="Disordered" evidence="1">
    <location>
        <begin position="100"/>
        <end position="125"/>
    </location>
</feature>
<proteinExistence type="predicted"/>